<accession>A0AA45WVX6</accession>
<gene>
    <name evidence="9" type="ORF">SAMN06296020_105112</name>
</gene>
<evidence type="ECO:0000256" key="5">
    <source>
        <dbReference type="ARBA" id="ARBA00023136"/>
    </source>
</evidence>
<dbReference type="InterPro" id="IPR002205">
    <property type="entry name" value="Topo_IIA_dom_A"/>
</dbReference>
<dbReference type="GO" id="GO:0006265">
    <property type="term" value="P:DNA topological change"/>
    <property type="evidence" value="ECO:0007669"/>
    <property type="project" value="UniProtKB-UniRule"/>
</dbReference>
<dbReference type="InterPro" id="IPR050220">
    <property type="entry name" value="Type_II_DNA_Topoisomerases"/>
</dbReference>
<evidence type="ECO:0000256" key="3">
    <source>
        <dbReference type="ARBA" id="ARBA00023029"/>
    </source>
</evidence>
<evidence type="ECO:0000313" key="9">
    <source>
        <dbReference type="EMBL" id="SMP54310.1"/>
    </source>
</evidence>
<dbReference type="PANTHER" id="PTHR43493">
    <property type="entry name" value="DNA GYRASE/TOPOISOMERASE SUBUNIT A"/>
    <property type="match status" value="1"/>
</dbReference>
<comment type="caution">
    <text evidence="9">The sequence shown here is derived from an EMBL/GenBank/DDBJ whole genome shotgun (WGS) entry which is preliminary data.</text>
</comment>
<dbReference type="InterPro" id="IPR035516">
    <property type="entry name" value="Gyrase/topoIV_suA_C"/>
</dbReference>
<organism evidence="9 10">
    <name type="scientific">Anoxynatronum buryatiense</name>
    <dbReference type="NCBI Taxonomy" id="489973"/>
    <lineage>
        <taxon>Bacteria</taxon>
        <taxon>Bacillati</taxon>
        <taxon>Bacillota</taxon>
        <taxon>Clostridia</taxon>
        <taxon>Eubacteriales</taxon>
        <taxon>Clostridiaceae</taxon>
        <taxon>Anoxynatronum</taxon>
    </lineage>
</organism>
<evidence type="ECO:0000256" key="4">
    <source>
        <dbReference type="ARBA" id="ARBA00023125"/>
    </source>
</evidence>
<reference evidence="9" key="1">
    <citation type="submission" date="2017-05" db="EMBL/GenBank/DDBJ databases">
        <authorList>
            <person name="Varghese N."/>
            <person name="Submissions S."/>
        </authorList>
    </citation>
    <scope>NUCLEOTIDE SEQUENCE</scope>
    <source>
        <strain evidence="9">Su22</strain>
    </source>
</reference>
<keyword evidence="2" id="KW-1003">Cell membrane</keyword>
<dbReference type="GO" id="GO:0005524">
    <property type="term" value="F:ATP binding"/>
    <property type="evidence" value="ECO:0007669"/>
    <property type="project" value="InterPro"/>
</dbReference>
<dbReference type="PANTHER" id="PTHR43493:SF1">
    <property type="entry name" value="DNA TOPOISOMERASE 4 SUBUNIT A"/>
    <property type="match status" value="1"/>
</dbReference>
<evidence type="ECO:0000259" key="8">
    <source>
        <dbReference type="PROSITE" id="PS52040"/>
    </source>
</evidence>
<dbReference type="Proteomes" id="UP001158066">
    <property type="component" value="Unassembled WGS sequence"/>
</dbReference>
<dbReference type="GO" id="GO:0003677">
    <property type="term" value="F:DNA binding"/>
    <property type="evidence" value="ECO:0007669"/>
    <property type="project" value="UniProtKB-UniRule"/>
</dbReference>
<dbReference type="InterPro" id="IPR013757">
    <property type="entry name" value="Topo_IIA_A_a_sf"/>
</dbReference>
<dbReference type="RefSeq" id="WP_425499424.1">
    <property type="nucleotide sequence ID" value="NZ_FXUF01000005.1"/>
</dbReference>
<evidence type="ECO:0000256" key="1">
    <source>
        <dbReference type="ARBA" id="ARBA00000185"/>
    </source>
</evidence>
<dbReference type="Pfam" id="PF00521">
    <property type="entry name" value="DNA_topoisoIV"/>
    <property type="match status" value="1"/>
</dbReference>
<dbReference type="SMART" id="SM00434">
    <property type="entry name" value="TOP4c"/>
    <property type="match status" value="1"/>
</dbReference>
<dbReference type="Gene3D" id="2.120.10.90">
    <property type="entry name" value="DNA gyrase/topoisomerase IV, subunit A, C-terminal"/>
    <property type="match status" value="1"/>
</dbReference>
<feature type="domain" description="Topo IIA-type catalytic" evidence="8">
    <location>
        <begin position="31"/>
        <end position="497"/>
    </location>
</feature>
<evidence type="ECO:0000256" key="6">
    <source>
        <dbReference type="ARBA" id="ARBA00023235"/>
    </source>
</evidence>
<dbReference type="EMBL" id="FXUF01000005">
    <property type="protein sequence ID" value="SMP54310.1"/>
    <property type="molecule type" value="Genomic_DNA"/>
</dbReference>
<keyword evidence="5" id="KW-0472">Membrane</keyword>
<dbReference type="Gene3D" id="3.30.1360.40">
    <property type="match status" value="1"/>
</dbReference>
<proteinExistence type="predicted"/>
<keyword evidence="3 7" id="KW-0799">Topoisomerase</keyword>
<dbReference type="PROSITE" id="PS52040">
    <property type="entry name" value="TOPO_IIA"/>
    <property type="match status" value="1"/>
</dbReference>
<name>A0AA45WVX6_9CLOT</name>
<dbReference type="InterPro" id="IPR013760">
    <property type="entry name" value="Topo_IIA-like_dom_sf"/>
</dbReference>
<evidence type="ECO:0000256" key="7">
    <source>
        <dbReference type="PROSITE-ProRule" id="PRU01384"/>
    </source>
</evidence>
<dbReference type="GO" id="GO:0009330">
    <property type="term" value="C:DNA topoisomerase type II (double strand cut, ATP-hydrolyzing) complex"/>
    <property type="evidence" value="ECO:0007669"/>
    <property type="project" value="TreeGrafter"/>
</dbReference>
<dbReference type="GO" id="GO:0005737">
    <property type="term" value="C:cytoplasm"/>
    <property type="evidence" value="ECO:0007669"/>
    <property type="project" value="TreeGrafter"/>
</dbReference>
<dbReference type="Gene3D" id="1.10.268.10">
    <property type="entry name" value="Topoisomerase, domain 3"/>
    <property type="match status" value="1"/>
</dbReference>
<keyword evidence="10" id="KW-1185">Reference proteome</keyword>
<dbReference type="Gene3D" id="3.90.199.10">
    <property type="entry name" value="Topoisomerase II, domain 5"/>
    <property type="match status" value="1"/>
</dbReference>
<evidence type="ECO:0000256" key="2">
    <source>
        <dbReference type="ARBA" id="ARBA00022475"/>
    </source>
</evidence>
<keyword evidence="6 7" id="KW-0413">Isomerase</keyword>
<dbReference type="InterPro" id="IPR013758">
    <property type="entry name" value="Topo_IIA_A/C_ab"/>
</dbReference>
<dbReference type="AlphaFoldDB" id="A0AA45WVX6"/>
<sequence length="747" mass="84443">MKNPKVQQLNVVDTLETNYMPYAMSVIISRALPEIDGLKPSHRKILYTMYGMGLLKGNLTKSANIVGQTMKIHPHGDMAIYETMVRMTKGNQSLLMPLVESKGNFGRAYSRDMAFAAPRYTEAKLMPVMTEFFAAINKDTVPFVPNYDNTTKEPTLLPVTFPSILANPNQGIAVGMASNICPFNLVELCEATNKLIDDDVEGMYEALQAPDFPSGGEIVRNKAELRRIYETGLGSFTLRSVYHYDAKDNVIEITEIPYTTTIEAIMEKITALIKSGSLKEINDLRDETDLKGLKLTLDLKKGVDPERVMVRLFRQTPLQDSFSCNFNLIIDGRPQVLGVKGILTEWLKFRMDTLQRQLIFERSEKEKQLHVLKGLEVILLDIDKAIAIIRNTDKEKQVVPNLMDAFGIDEIQSEYVAEIKLRHLNREYLLKQTKNIQDLEKAIKELTALIDSPAKQKKRIAQELKRIADTYGQPRKTAIVSQDKLPEPSPVLMISDYNLKVFLTRDGYLKKIPLTSLRGNFEQKLKPKDCLIQEMDGENRGDLILFSNRQKAYKLKLYELEDSKASDLGNYLPNLVPMEPEEKILYMVATTDYSGMMFFAFSSGKAAKIPLSAYETKTNRKVLANAYGDPALRDIRFFQEDCRLVAVSNINKVLIFDTAQINLKTTRSAMGIQVIKSKKGSELVAVLAPEEVTFANPDYYRANIPAVGTYLKKEDRLTLHGECDTGENVNLMELLESNTEESSEKPE</sequence>
<dbReference type="SUPFAM" id="SSF101904">
    <property type="entry name" value="GyrA/ParC C-terminal domain-like"/>
    <property type="match status" value="1"/>
</dbReference>
<keyword evidence="4 7" id="KW-0238">DNA-binding</keyword>
<dbReference type="GO" id="GO:0034335">
    <property type="term" value="F:DNA negative supercoiling activity"/>
    <property type="evidence" value="ECO:0007669"/>
    <property type="project" value="UniProtKB-ARBA"/>
</dbReference>
<protein>
    <submittedName>
        <fullName evidence="9">DNA gyrase subunit A</fullName>
    </submittedName>
</protein>
<feature type="active site" description="O-(5'-phospho-DNA)-tyrosine intermediate" evidence="7">
    <location>
        <position position="120"/>
    </location>
</feature>
<evidence type="ECO:0000313" key="10">
    <source>
        <dbReference type="Proteomes" id="UP001158066"/>
    </source>
</evidence>
<dbReference type="SUPFAM" id="SSF56719">
    <property type="entry name" value="Type II DNA topoisomerase"/>
    <property type="match status" value="1"/>
</dbReference>
<comment type="catalytic activity">
    <reaction evidence="1 7">
        <text>ATP-dependent breakage, passage and rejoining of double-stranded DNA.</text>
        <dbReference type="EC" id="5.6.2.2"/>
    </reaction>
</comment>